<evidence type="ECO:0000256" key="1">
    <source>
        <dbReference type="ARBA" id="ARBA00005417"/>
    </source>
</evidence>
<keyword evidence="3" id="KW-0547">Nucleotide-binding</keyword>
<dbReference type="CDD" id="cd03230">
    <property type="entry name" value="ABC_DR_subfamily_A"/>
    <property type="match status" value="1"/>
</dbReference>
<dbReference type="Pfam" id="PF13732">
    <property type="entry name" value="DrrA1-3_C"/>
    <property type="match status" value="1"/>
</dbReference>
<dbReference type="InterPro" id="IPR027417">
    <property type="entry name" value="P-loop_NTPase"/>
</dbReference>
<organism evidence="6 7">
    <name type="scientific">Paenibacillus agaridevorans</name>
    <dbReference type="NCBI Taxonomy" id="171404"/>
    <lineage>
        <taxon>Bacteria</taxon>
        <taxon>Bacillati</taxon>
        <taxon>Bacillota</taxon>
        <taxon>Bacilli</taxon>
        <taxon>Bacillales</taxon>
        <taxon>Paenibacillaceae</taxon>
        <taxon>Paenibacillus</taxon>
    </lineage>
</organism>
<comment type="similarity">
    <text evidence="1">Belongs to the ABC transporter superfamily.</text>
</comment>
<dbReference type="InterPro" id="IPR003593">
    <property type="entry name" value="AAA+_ATPase"/>
</dbReference>
<dbReference type="Gene3D" id="3.40.50.300">
    <property type="entry name" value="P-loop containing nucleotide triphosphate hydrolases"/>
    <property type="match status" value="1"/>
</dbReference>
<dbReference type="GO" id="GO:0005524">
    <property type="term" value="F:ATP binding"/>
    <property type="evidence" value="ECO:0007669"/>
    <property type="project" value="UniProtKB-KW"/>
</dbReference>
<keyword evidence="2" id="KW-0813">Transport</keyword>
<dbReference type="InterPro" id="IPR025302">
    <property type="entry name" value="DrrA1/2-like_C"/>
</dbReference>
<evidence type="ECO:0000256" key="4">
    <source>
        <dbReference type="ARBA" id="ARBA00022840"/>
    </source>
</evidence>
<dbReference type="PANTHER" id="PTHR43335:SF3">
    <property type="entry name" value="ABC TRANSPORTER"/>
    <property type="match status" value="1"/>
</dbReference>
<keyword evidence="4" id="KW-0067">ATP-binding</keyword>
<name>A0A2R5ET16_9BACL</name>
<proteinExistence type="inferred from homology"/>
<keyword evidence="7" id="KW-1185">Reference proteome</keyword>
<dbReference type="Pfam" id="PF00005">
    <property type="entry name" value="ABC_tran"/>
    <property type="match status" value="1"/>
</dbReference>
<feature type="domain" description="ABC transporter" evidence="5">
    <location>
        <begin position="30"/>
        <end position="260"/>
    </location>
</feature>
<dbReference type="SUPFAM" id="SSF52540">
    <property type="entry name" value="P-loop containing nucleoside triphosphate hydrolases"/>
    <property type="match status" value="1"/>
</dbReference>
<dbReference type="GO" id="GO:0016887">
    <property type="term" value="F:ATP hydrolysis activity"/>
    <property type="evidence" value="ECO:0007669"/>
    <property type="project" value="InterPro"/>
</dbReference>
<comment type="caution">
    <text evidence="6">The sequence shown here is derived from an EMBL/GenBank/DDBJ whole genome shotgun (WGS) entry which is preliminary data.</text>
</comment>
<dbReference type="AlphaFoldDB" id="A0A2R5ET16"/>
<reference evidence="6 7" key="1">
    <citation type="submission" date="2017-08" db="EMBL/GenBank/DDBJ databases">
        <title>Substantial Increase in Enzyme Production by Combined Drug-Resistance Mutations in Paenibacillus agaridevorans.</title>
        <authorList>
            <person name="Tanaka Y."/>
            <person name="Funane K."/>
            <person name="Hosaka T."/>
            <person name="Shiwa Y."/>
            <person name="Fujita N."/>
            <person name="Miyazaki T."/>
            <person name="Yoshikawa H."/>
            <person name="Murakami K."/>
            <person name="Kasahara K."/>
            <person name="Inaoka T."/>
            <person name="Hiraga Y."/>
            <person name="Ochi K."/>
        </authorList>
    </citation>
    <scope>NUCLEOTIDE SEQUENCE [LARGE SCALE GENOMIC DNA]</scope>
    <source>
        <strain evidence="6 7">T-3040</strain>
    </source>
</reference>
<dbReference type="InterPro" id="IPR003439">
    <property type="entry name" value="ABC_transporter-like_ATP-bd"/>
</dbReference>
<evidence type="ECO:0000259" key="5">
    <source>
        <dbReference type="PROSITE" id="PS50893"/>
    </source>
</evidence>
<dbReference type="SMART" id="SM00382">
    <property type="entry name" value="AAA"/>
    <property type="match status" value="1"/>
</dbReference>
<gene>
    <name evidence="6" type="ORF">PAT3040_04356</name>
</gene>
<evidence type="ECO:0000313" key="6">
    <source>
        <dbReference type="EMBL" id="GBG09697.1"/>
    </source>
</evidence>
<evidence type="ECO:0000256" key="2">
    <source>
        <dbReference type="ARBA" id="ARBA00022448"/>
    </source>
</evidence>
<protein>
    <submittedName>
        <fullName evidence="6">ABC transporter</fullName>
    </submittedName>
</protein>
<dbReference type="Proteomes" id="UP000245202">
    <property type="component" value="Unassembled WGS sequence"/>
</dbReference>
<sequence length="338" mass="37238">MSEEKATIVYENEAESGANAAVEAAATPMIEIRGLARSFGNFHALKGIDLKIGRGTVFGFVGPNGAGKSTTMSILATLLAPSAGVAKVDGFDVTKHPHEVRKRIGYMPDFFGVYDQFKAVEYLHFYGASYGIPKAEREALIPQLLELVNLTDKRDAYVDSLSRGMKQRLCLARCLVHDPDLLILDEPASGLDPRARIEMREILKELKLMGKTIIISSHILPELAEMVDEIGVIEHGQMVAVGNVADIQSRLRVKRILHIRLLDRLEEAESYLEEQPFVNKLLRDDRGIGIHYGGDDSDQAELLSGLMGQGFRIVSFSEAQTNLEDVFLEITRGGAADE</sequence>
<dbReference type="EMBL" id="BDQX01000243">
    <property type="protein sequence ID" value="GBG09697.1"/>
    <property type="molecule type" value="Genomic_DNA"/>
</dbReference>
<accession>A0A2R5ET16</accession>
<dbReference type="PANTHER" id="PTHR43335">
    <property type="entry name" value="ABC TRANSPORTER, ATP-BINDING PROTEIN"/>
    <property type="match status" value="1"/>
</dbReference>
<evidence type="ECO:0000313" key="7">
    <source>
        <dbReference type="Proteomes" id="UP000245202"/>
    </source>
</evidence>
<evidence type="ECO:0000256" key="3">
    <source>
        <dbReference type="ARBA" id="ARBA00022741"/>
    </source>
</evidence>
<dbReference type="PROSITE" id="PS50893">
    <property type="entry name" value="ABC_TRANSPORTER_2"/>
    <property type="match status" value="1"/>
</dbReference>